<dbReference type="KEGG" id="tmn:UCRPA7_8598"/>
<dbReference type="HOGENOM" id="CLU_041441_2_1_1"/>
<dbReference type="EMBL" id="KB933367">
    <property type="protein sequence ID" value="EON95920.1"/>
    <property type="molecule type" value="Genomic_DNA"/>
</dbReference>
<dbReference type="InterPro" id="IPR004843">
    <property type="entry name" value="Calcineurin-like_PHP"/>
</dbReference>
<dbReference type="SUPFAM" id="SSF56300">
    <property type="entry name" value="Metallo-dependent phosphatases"/>
    <property type="match status" value="1"/>
</dbReference>
<feature type="compositionally biased region" description="Low complexity" evidence="1">
    <location>
        <begin position="258"/>
        <end position="273"/>
    </location>
</feature>
<evidence type="ECO:0000313" key="3">
    <source>
        <dbReference type="EMBL" id="EON95920.1"/>
    </source>
</evidence>
<name>R8B9D7_PHAM7</name>
<evidence type="ECO:0000259" key="2">
    <source>
        <dbReference type="Pfam" id="PF00149"/>
    </source>
</evidence>
<dbReference type="AlphaFoldDB" id="R8B9D7"/>
<dbReference type="OrthoDB" id="630188at2759"/>
<organism evidence="3 4">
    <name type="scientific">Phaeoacremonium minimum (strain UCR-PA7)</name>
    <name type="common">Esca disease fungus</name>
    <name type="synonym">Togninia minima</name>
    <dbReference type="NCBI Taxonomy" id="1286976"/>
    <lineage>
        <taxon>Eukaryota</taxon>
        <taxon>Fungi</taxon>
        <taxon>Dikarya</taxon>
        <taxon>Ascomycota</taxon>
        <taxon>Pezizomycotina</taxon>
        <taxon>Sordariomycetes</taxon>
        <taxon>Sordariomycetidae</taxon>
        <taxon>Togniniales</taxon>
        <taxon>Togniniaceae</taxon>
        <taxon>Phaeoacremonium</taxon>
    </lineage>
</organism>
<dbReference type="GeneID" id="19329464"/>
<proteinExistence type="predicted"/>
<sequence>MVQGDIKTRFLIISDTHGASLFDEADSVRNYDSDDSLGSQRPDQTVINGFRRPLPKADVAIHCGDLTYDSLLKEYEATFNLMHEIDAPLKLVIAGNHDVTLDAPYWERKISWLDDYAQAERAQYPARTYELVERARQAGIHLLDEGTYHFVLPSNGARLTVFASPWTPDYGSWAFQYRGPHDFAIPDGVDLAMTHGPPRNVLDRTLFGARAGCRHLLDAVSRARPRMHCFGHIHEGWGAKLVTWKPKVDGFRPPPAAPAGLLAPPQRLAPPGAEQQAPDEVLGLDALDVHAADPATRAANLERANRYARERCVSVSLCAGDAKTLEQGRHTLFVNAAIMNIGYKPYQLPWLVDLELPPPDEEHLRKAEATTAILQRDRRLNVS</sequence>
<dbReference type="Proteomes" id="UP000014074">
    <property type="component" value="Unassembled WGS sequence"/>
</dbReference>
<dbReference type="GO" id="GO:0016787">
    <property type="term" value="F:hydrolase activity"/>
    <property type="evidence" value="ECO:0007669"/>
    <property type="project" value="InterPro"/>
</dbReference>
<reference evidence="4" key="1">
    <citation type="journal article" date="2013" name="Genome Announc.">
        <title>Draft genome sequence of the ascomycete Phaeoacremonium aleophilum strain UCR-PA7, a causal agent of the esca disease complex in grapevines.</title>
        <authorList>
            <person name="Blanco-Ulate B."/>
            <person name="Rolshausen P."/>
            <person name="Cantu D."/>
        </authorList>
    </citation>
    <scope>NUCLEOTIDE SEQUENCE [LARGE SCALE GENOMIC DNA]</scope>
    <source>
        <strain evidence="4">UCR-PA7</strain>
    </source>
</reference>
<dbReference type="PANTHER" id="PTHR12905">
    <property type="entry name" value="METALLOPHOSPHOESTERASE"/>
    <property type="match status" value="1"/>
</dbReference>
<evidence type="ECO:0000256" key="1">
    <source>
        <dbReference type="SAM" id="MobiDB-lite"/>
    </source>
</evidence>
<feature type="domain" description="Calcineurin-like phosphoesterase" evidence="2">
    <location>
        <begin position="9"/>
        <end position="235"/>
    </location>
</feature>
<dbReference type="InterPro" id="IPR051693">
    <property type="entry name" value="UPF0046_metallophosphoest"/>
</dbReference>
<protein>
    <submittedName>
        <fullName evidence="3">Putative ser thr protein phosphatase family protein</fullName>
    </submittedName>
</protein>
<accession>R8B9D7</accession>
<feature type="region of interest" description="Disordered" evidence="1">
    <location>
        <begin position="255"/>
        <end position="276"/>
    </location>
</feature>
<evidence type="ECO:0000313" key="4">
    <source>
        <dbReference type="Proteomes" id="UP000014074"/>
    </source>
</evidence>
<dbReference type="Gene3D" id="3.60.21.10">
    <property type="match status" value="1"/>
</dbReference>
<dbReference type="PANTHER" id="PTHR12905:SF0">
    <property type="entry name" value="CALCINEURIN-LIKE PHOSPHOESTERASE DOMAIN-CONTAINING PROTEIN"/>
    <property type="match status" value="1"/>
</dbReference>
<keyword evidence="4" id="KW-1185">Reference proteome</keyword>
<dbReference type="CDD" id="cd07379">
    <property type="entry name" value="MPP_239FB"/>
    <property type="match status" value="1"/>
</dbReference>
<dbReference type="Pfam" id="PF00149">
    <property type="entry name" value="Metallophos"/>
    <property type="match status" value="1"/>
</dbReference>
<dbReference type="eggNOG" id="KOG3947">
    <property type="taxonomic scope" value="Eukaryota"/>
</dbReference>
<gene>
    <name evidence="3" type="ORF">UCRPA7_8598</name>
</gene>
<dbReference type="RefSeq" id="XP_007919301.1">
    <property type="nucleotide sequence ID" value="XM_007921110.1"/>
</dbReference>
<dbReference type="InterPro" id="IPR029052">
    <property type="entry name" value="Metallo-depent_PP-like"/>
</dbReference>